<dbReference type="InterPro" id="IPR013976">
    <property type="entry name" value="HDOD"/>
</dbReference>
<evidence type="ECO:0000313" key="3">
    <source>
        <dbReference type="Proteomes" id="UP001409585"/>
    </source>
</evidence>
<dbReference type="RefSeq" id="WP_345422411.1">
    <property type="nucleotide sequence ID" value="NZ_AP031496.1"/>
</dbReference>
<dbReference type="EMBL" id="BAABLX010000023">
    <property type="protein sequence ID" value="GAA4944764.1"/>
    <property type="molecule type" value="Genomic_DNA"/>
</dbReference>
<dbReference type="PROSITE" id="PS51833">
    <property type="entry name" value="HDOD"/>
    <property type="match status" value="1"/>
</dbReference>
<dbReference type="AlphaFoldDB" id="A0AAV3U3N3"/>
<dbReference type="Proteomes" id="UP001409585">
    <property type="component" value="Unassembled WGS sequence"/>
</dbReference>
<proteinExistence type="predicted"/>
<dbReference type="InterPro" id="IPR052340">
    <property type="entry name" value="RNase_Y/CdgJ"/>
</dbReference>
<dbReference type="SUPFAM" id="SSF109604">
    <property type="entry name" value="HD-domain/PDEase-like"/>
    <property type="match status" value="1"/>
</dbReference>
<organism evidence="2 3">
    <name type="scientific">Halioxenophilus aromaticivorans</name>
    <dbReference type="NCBI Taxonomy" id="1306992"/>
    <lineage>
        <taxon>Bacteria</taxon>
        <taxon>Pseudomonadati</taxon>
        <taxon>Pseudomonadota</taxon>
        <taxon>Gammaproteobacteria</taxon>
        <taxon>Alteromonadales</taxon>
        <taxon>Alteromonadaceae</taxon>
        <taxon>Halioxenophilus</taxon>
    </lineage>
</organism>
<name>A0AAV3U3N3_9ALTE</name>
<evidence type="ECO:0000313" key="2">
    <source>
        <dbReference type="EMBL" id="GAA4944764.1"/>
    </source>
</evidence>
<sequence>MKLTSLIDNAANLPSIPKVVQELIESFSNDDFEIDDITKKVSADQALTAKVLRLANSAKYGGNRTVGSVNDAIVRMGFEALRTLVLASGITAAFKTPEGFDIKQFWRRSFMVANRAKWVAKYTRQNPETSFTCGMIHCVGDLLMHILLPDQARGIELLVAEGANKVDLQRNQLGFDYLEAGESLAQRWKFPQDIAEGIRYQNEPLGADHPTPLAAINALAIYLTDQADNDKQALLADFPSAIAVSLDIDLVELLANVDQLDEIDEGIEELIG</sequence>
<dbReference type="PANTHER" id="PTHR33525">
    <property type="match status" value="1"/>
</dbReference>
<accession>A0AAV3U3N3</accession>
<reference evidence="3" key="1">
    <citation type="journal article" date="2019" name="Int. J. Syst. Evol. Microbiol.">
        <title>The Global Catalogue of Microorganisms (GCM) 10K type strain sequencing project: providing services to taxonomists for standard genome sequencing and annotation.</title>
        <authorList>
            <consortium name="The Broad Institute Genomics Platform"/>
            <consortium name="The Broad Institute Genome Sequencing Center for Infectious Disease"/>
            <person name="Wu L."/>
            <person name="Ma J."/>
        </authorList>
    </citation>
    <scope>NUCLEOTIDE SEQUENCE [LARGE SCALE GENOMIC DNA]</scope>
    <source>
        <strain evidence="3">JCM 19134</strain>
    </source>
</reference>
<comment type="caution">
    <text evidence="2">The sequence shown here is derived from an EMBL/GenBank/DDBJ whole genome shotgun (WGS) entry which is preliminary data.</text>
</comment>
<dbReference type="Pfam" id="PF08668">
    <property type="entry name" value="HDOD"/>
    <property type="match status" value="1"/>
</dbReference>
<dbReference type="Gene3D" id="1.10.3210.10">
    <property type="entry name" value="Hypothetical protein af1432"/>
    <property type="match status" value="1"/>
</dbReference>
<gene>
    <name evidence="2" type="ORF">GCM10025791_24810</name>
</gene>
<feature type="domain" description="HDOD" evidence="1">
    <location>
        <begin position="13"/>
        <end position="204"/>
    </location>
</feature>
<dbReference type="PANTHER" id="PTHR33525:SF6">
    <property type="entry name" value="HDOD DOMAIN-CONTAINING PROTEIN"/>
    <property type="match status" value="1"/>
</dbReference>
<evidence type="ECO:0000259" key="1">
    <source>
        <dbReference type="PROSITE" id="PS51833"/>
    </source>
</evidence>
<protein>
    <submittedName>
        <fullName evidence="2">HDOD domain-containing protein</fullName>
    </submittedName>
</protein>
<keyword evidence="3" id="KW-1185">Reference proteome</keyword>